<feature type="compositionally biased region" description="Basic and acidic residues" evidence="1">
    <location>
        <begin position="555"/>
        <end position="577"/>
    </location>
</feature>
<feature type="compositionally biased region" description="Acidic residues" evidence="1">
    <location>
        <begin position="503"/>
        <end position="512"/>
    </location>
</feature>
<keyword evidence="4" id="KW-1185">Reference proteome</keyword>
<feature type="compositionally biased region" description="Acidic residues" evidence="1">
    <location>
        <begin position="447"/>
        <end position="456"/>
    </location>
</feature>
<dbReference type="PANTHER" id="PTHR35910">
    <property type="entry name" value="2EXR DOMAIN-CONTAINING PROTEIN"/>
    <property type="match status" value="1"/>
</dbReference>
<evidence type="ECO:0000313" key="4">
    <source>
        <dbReference type="Proteomes" id="UP000226192"/>
    </source>
</evidence>
<feature type="region of interest" description="Disordered" evidence="1">
    <location>
        <begin position="486"/>
        <end position="651"/>
    </location>
</feature>
<evidence type="ECO:0000313" key="3">
    <source>
        <dbReference type="EMBL" id="PHH62099.1"/>
    </source>
</evidence>
<feature type="region of interest" description="Disordered" evidence="1">
    <location>
        <begin position="440"/>
        <end position="467"/>
    </location>
</feature>
<dbReference type="InterPro" id="IPR045518">
    <property type="entry name" value="2EXR"/>
</dbReference>
<dbReference type="OrthoDB" id="3501032at2759"/>
<feature type="compositionally biased region" description="Acidic residues" evidence="1">
    <location>
        <begin position="32"/>
        <end position="45"/>
    </location>
</feature>
<feature type="compositionally biased region" description="Acidic residues" evidence="1">
    <location>
        <begin position="1"/>
        <end position="24"/>
    </location>
</feature>
<feature type="region of interest" description="Disordered" evidence="1">
    <location>
        <begin position="1"/>
        <end position="76"/>
    </location>
</feature>
<dbReference type="EMBL" id="NJET01000082">
    <property type="protein sequence ID" value="PHH62099.1"/>
    <property type="molecule type" value="Genomic_DNA"/>
</dbReference>
<accession>A0A2C5X8Z4</accession>
<feature type="domain" description="2EXR" evidence="2">
    <location>
        <begin position="85"/>
        <end position="199"/>
    </location>
</feature>
<gene>
    <name evidence="3" type="ORF">CDD81_7592</name>
</gene>
<comment type="caution">
    <text evidence="3">The sequence shown here is derived from an EMBL/GenBank/DDBJ whole genome shotgun (WGS) entry which is preliminary data.</text>
</comment>
<dbReference type="Pfam" id="PF20150">
    <property type="entry name" value="2EXR"/>
    <property type="match status" value="1"/>
</dbReference>
<feature type="compositionally biased region" description="Acidic residues" evidence="1">
    <location>
        <begin position="54"/>
        <end position="73"/>
    </location>
</feature>
<proteinExistence type="predicted"/>
<dbReference type="AlphaFoldDB" id="A0A2C5X8Z4"/>
<sequence>MASAEYSDESSSGEDDHDISDENNCDSSNQDDSQDDFTDDEDEQNSELHVAGLIDDEAEEDDERSQSTDEVDEWQSSSLNRDQSFHYFTRLPVEVRHLIWKHFCPDLEQKPRVLAFRFDCEQVESDPFKRPRGRSPSPDNGRILDGLFLEGQTEALRAVMAVDRESRALARSYFPDNLCFDSGCPQSALAAFNKAHDVVMLEFILMEPSTIRSVNTTGFLEHVVNLAIDMTTEDAQDSDIPTHDASEIVEALSMFPSLKRVYLARGDDLYRLRELNWCVQDEAHQFAAEYPREEVSSFEGAPLLNFAWVVCWPNVDRYPDFAETHGSPRPAPLWLRDVQSALSSNGVKLLHMVVFELDAANLRYRRLQEIEEYGNSFCNSDSSQEDSEYGSDTGDYAQLEEDELNPYFGFYYGNNNSAPTHTHGAQVETTDDDSFIDDGEIVHDGSLSDDDLDLADESSSTATGPAIISSLPSEIDREKEGEEAQAVSELRRRVAKRKVVCESESDDDELEEPIAKQPRVSRAMISHLESDHQGSNATTTGSDQEDSSDASSSENDEHEHRQQEQHMSLFERLEAARQAHPVDTSENLSSKSNEDDDGTDGLNWEDSGSDQVDESAVCLNGQESISGELEDGSDSALSPSVDPSWDDDASD</sequence>
<evidence type="ECO:0000259" key="2">
    <source>
        <dbReference type="Pfam" id="PF20150"/>
    </source>
</evidence>
<reference evidence="3 4" key="1">
    <citation type="submission" date="2017-06" db="EMBL/GenBank/DDBJ databases">
        <title>Ant-infecting Ophiocordyceps genomes reveal a high diversity of potential behavioral manipulation genes and a possible major role for enterotoxins.</title>
        <authorList>
            <person name="De Bekker C."/>
            <person name="Evans H.C."/>
            <person name="Brachmann A."/>
            <person name="Hughes D.P."/>
        </authorList>
    </citation>
    <scope>NUCLEOTIDE SEQUENCE [LARGE SCALE GENOMIC DNA]</scope>
    <source>
        <strain evidence="3 4">Map64</strain>
    </source>
</reference>
<dbReference type="PANTHER" id="PTHR35910:SF6">
    <property type="entry name" value="2EXR DOMAIN-CONTAINING PROTEIN"/>
    <property type="match status" value="1"/>
</dbReference>
<dbReference type="STRING" id="1399860.A0A2C5X8Z4"/>
<organism evidence="3 4">
    <name type="scientific">Ophiocordyceps australis</name>
    <dbReference type="NCBI Taxonomy" id="1399860"/>
    <lineage>
        <taxon>Eukaryota</taxon>
        <taxon>Fungi</taxon>
        <taxon>Dikarya</taxon>
        <taxon>Ascomycota</taxon>
        <taxon>Pezizomycotina</taxon>
        <taxon>Sordariomycetes</taxon>
        <taxon>Hypocreomycetidae</taxon>
        <taxon>Hypocreales</taxon>
        <taxon>Ophiocordycipitaceae</taxon>
        <taxon>Ophiocordyceps</taxon>
    </lineage>
</organism>
<dbReference type="Proteomes" id="UP000226192">
    <property type="component" value="Unassembled WGS sequence"/>
</dbReference>
<name>A0A2C5X8Z4_9HYPO</name>
<protein>
    <recommendedName>
        <fullName evidence="2">2EXR domain-containing protein</fullName>
    </recommendedName>
</protein>
<evidence type="ECO:0000256" key="1">
    <source>
        <dbReference type="SAM" id="MobiDB-lite"/>
    </source>
</evidence>